<dbReference type="Proteomes" id="UP000648239">
    <property type="component" value="Unassembled WGS sequence"/>
</dbReference>
<dbReference type="AlphaFoldDB" id="A0A8J6Y3G6"/>
<dbReference type="Gene3D" id="1.10.10.10">
    <property type="entry name" value="Winged helix-like DNA-binding domain superfamily/Winged helix DNA-binding domain"/>
    <property type="match status" value="1"/>
</dbReference>
<comment type="caution">
    <text evidence="3">The sequence shown here is derived from an EMBL/GenBank/DDBJ whole genome shotgun (WGS) entry which is preliminary data.</text>
</comment>
<dbReference type="InterPro" id="IPR014048">
    <property type="entry name" value="MethylDNA_cys_MeTrfase_DNA-bd"/>
</dbReference>
<evidence type="ECO:0000256" key="1">
    <source>
        <dbReference type="ARBA" id="ARBA00022763"/>
    </source>
</evidence>
<keyword evidence="1" id="KW-0227">DNA damage</keyword>
<name>A0A8J6Y3G6_9BACT</name>
<proteinExistence type="predicted"/>
<dbReference type="GO" id="GO:0006281">
    <property type="term" value="P:DNA repair"/>
    <property type="evidence" value="ECO:0007669"/>
    <property type="project" value="InterPro"/>
</dbReference>
<dbReference type="InterPro" id="IPR036388">
    <property type="entry name" value="WH-like_DNA-bd_sf"/>
</dbReference>
<dbReference type="EMBL" id="JACXWD010000170">
    <property type="protein sequence ID" value="MBD3869707.1"/>
    <property type="molecule type" value="Genomic_DNA"/>
</dbReference>
<evidence type="ECO:0000313" key="3">
    <source>
        <dbReference type="EMBL" id="MBD3869707.1"/>
    </source>
</evidence>
<dbReference type="SUPFAM" id="SSF46767">
    <property type="entry name" value="Methylated DNA-protein cysteine methyltransferase, C-terminal domain"/>
    <property type="match status" value="1"/>
</dbReference>
<feature type="domain" description="Methylated-DNA-[protein]-cysteine S-methyltransferase DNA binding" evidence="2">
    <location>
        <begin position="17"/>
        <end position="53"/>
    </location>
</feature>
<feature type="non-terminal residue" evidence="3">
    <location>
        <position position="53"/>
    </location>
</feature>
<dbReference type="InterPro" id="IPR036217">
    <property type="entry name" value="MethylDNA_cys_MeTrfase_DNAb"/>
</dbReference>
<protein>
    <submittedName>
        <fullName evidence="3">MGMT family protein</fullName>
    </submittedName>
</protein>
<dbReference type="GO" id="GO:0003824">
    <property type="term" value="F:catalytic activity"/>
    <property type="evidence" value="ECO:0007669"/>
    <property type="project" value="InterPro"/>
</dbReference>
<organism evidence="3 4">
    <name type="scientific">Candidatus Polarisedimenticola svalbardensis</name>
    <dbReference type="NCBI Taxonomy" id="2886004"/>
    <lineage>
        <taxon>Bacteria</taxon>
        <taxon>Pseudomonadati</taxon>
        <taxon>Acidobacteriota</taxon>
        <taxon>Candidatus Polarisedimenticolia</taxon>
        <taxon>Candidatus Polarisedimenticolales</taxon>
        <taxon>Candidatus Polarisedimenticolaceae</taxon>
        <taxon>Candidatus Polarisedimenticola</taxon>
    </lineage>
</organism>
<accession>A0A8J6Y3G6</accession>
<gene>
    <name evidence="3" type="ORF">IFK94_16430</name>
</gene>
<evidence type="ECO:0000259" key="2">
    <source>
        <dbReference type="Pfam" id="PF01035"/>
    </source>
</evidence>
<evidence type="ECO:0000313" key="4">
    <source>
        <dbReference type="Proteomes" id="UP000648239"/>
    </source>
</evidence>
<dbReference type="Pfam" id="PF01035">
    <property type="entry name" value="DNA_binding_1"/>
    <property type="match status" value="1"/>
</dbReference>
<sequence>MAKRVHGHVRGKAKPAFEQVYDLVRTIPEGRVMTYGQISVMLEATLSPAAVGW</sequence>
<reference evidence="3 4" key="1">
    <citation type="submission" date="2020-08" db="EMBL/GenBank/DDBJ databases">
        <title>Acidobacteriota in marine sediments use diverse sulfur dissimilation pathways.</title>
        <authorList>
            <person name="Wasmund K."/>
        </authorList>
    </citation>
    <scope>NUCLEOTIDE SEQUENCE [LARGE SCALE GENOMIC DNA]</scope>
    <source>
        <strain evidence="3">MAG AM4</strain>
    </source>
</reference>